<feature type="domain" description="AAA+ ATPase" evidence="5">
    <location>
        <begin position="224"/>
        <end position="365"/>
    </location>
</feature>
<dbReference type="SUPFAM" id="SSF52540">
    <property type="entry name" value="P-loop containing nucleoside triphosphate hydrolases"/>
    <property type="match status" value="2"/>
</dbReference>
<dbReference type="InterPro" id="IPR003593">
    <property type="entry name" value="AAA+_ATPase"/>
</dbReference>
<keyword evidence="4" id="KW-1133">Transmembrane helix</keyword>
<dbReference type="GO" id="GO:0005737">
    <property type="term" value="C:cytoplasm"/>
    <property type="evidence" value="ECO:0007669"/>
    <property type="project" value="TreeGrafter"/>
</dbReference>
<dbReference type="CDD" id="cd00009">
    <property type="entry name" value="AAA"/>
    <property type="match status" value="1"/>
</dbReference>
<name>A0A1F7GHP9_9BACT</name>
<evidence type="ECO:0000256" key="3">
    <source>
        <dbReference type="ARBA" id="ARBA00023186"/>
    </source>
</evidence>
<dbReference type="GO" id="GO:0016887">
    <property type="term" value="F:ATP hydrolysis activity"/>
    <property type="evidence" value="ECO:0007669"/>
    <property type="project" value="InterPro"/>
</dbReference>
<dbReference type="InterPro" id="IPR025662">
    <property type="entry name" value="Sigma_54_int_dom_ATP-bd_1"/>
</dbReference>
<dbReference type="SMART" id="SM00382">
    <property type="entry name" value="AAA"/>
    <property type="match status" value="2"/>
</dbReference>
<keyword evidence="2" id="KW-0067">ATP-binding</keyword>
<dbReference type="Pfam" id="PF00004">
    <property type="entry name" value="AAA"/>
    <property type="match status" value="1"/>
</dbReference>
<keyword evidence="4" id="KW-0472">Membrane</keyword>
<dbReference type="EMBL" id="MFZI01000069">
    <property type="protein sequence ID" value="OGK18518.1"/>
    <property type="molecule type" value="Genomic_DNA"/>
</dbReference>
<accession>A0A1F7GHP9</accession>
<dbReference type="InterPro" id="IPR050130">
    <property type="entry name" value="ClpA_ClpB"/>
</dbReference>
<dbReference type="InterPro" id="IPR003959">
    <property type="entry name" value="ATPase_AAA_core"/>
</dbReference>
<dbReference type="SMART" id="SM01086">
    <property type="entry name" value="ClpB_D2-small"/>
    <property type="match status" value="1"/>
</dbReference>
<dbReference type="CDD" id="cd19499">
    <property type="entry name" value="RecA-like_ClpB_Hsp104-like"/>
    <property type="match status" value="1"/>
</dbReference>
<dbReference type="InterPro" id="IPR041546">
    <property type="entry name" value="ClpA/ClpB_AAA_lid"/>
</dbReference>
<dbReference type="GO" id="GO:0034605">
    <property type="term" value="P:cellular response to heat"/>
    <property type="evidence" value="ECO:0007669"/>
    <property type="project" value="TreeGrafter"/>
</dbReference>
<comment type="caution">
    <text evidence="7">The sequence shown here is derived from an EMBL/GenBank/DDBJ whole genome shotgun (WGS) entry which is preliminary data.</text>
</comment>
<keyword evidence="1" id="KW-0547">Nucleotide-binding</keyword>
<feature type="transmembrane region" description="Helical" evidence="4">
    <location>
        <begin position="20"/>
        <end position="44"/>
    </location>
</feature>
<dbReference type="PANTHER" id="PTHR11638">
    <property type="entry name" value="ATP-DEPENDENT CLP PROTEASE"/>
    <property type="match status" value="1"/>
</dbReference>
<dbReference type="InterPro" id="IPR019489">
    <property type="entry name" value="Clp_ATPase_C"/>
</dbReference>
<dbReference type="Gene3D" id="3.40.50.300">
    <property type="entry name" value="P-loop containing nucleotide triphosphate hydrolases"/>
    <property type="match status" value="2"/>
</dbReference>
<feature type="domain" description="AAA+ ATPase" evidence="5">
    <location>
        <begin position="506"/>
        <end position="682"/>
    </location>
</feature>
<dbReference type="Gene3D" id="1.10.8.60">
    <property type="match status" value="2"/>
</dbReference>
<keyword evidence="4" id="KW-0812">Transmembrane</keyword>
<evidence type="ECO:0000259" key="5">
    <source>
        <dbReference type="SMART" id="SM00382"/>
    </source>
</evidence>
<dbReference type="GO" id="GO:0005524">
    <property type="term" value="F:ATP binding"/>
    <property type="evidence" value="ECO:0007669"/>
    <property type="project" value="UniProtKB-KW"/>
</dbReference>
<dbReference type="AlphaFoldDB" id="A0A1F7GHP9"/>
<evidence type="ECO:0000313" key="8">
    <source>
        <dbReference type="Proteomes" id="UP000177026"/>
    </source>
</evidence>
<dbReference type="Proteomes" id="UP000177026">
    <property type="component" value="Unassembled WGS sequence"/>
</dbReference>
<evidence type="ECO:0000256" key="4">
    <source>
        <dbReference type="SAM" id="Phobius"/>
    </source>
</evidence>
<evidence type="ECO:0008006" key="9">
    <source>
        <dbReference type="Google" id="ProtNLM"/>
    </source>
</evidence>
<gene>
    <name evidence="7" type="ORF">A2866_00915</name>
</gene>
<proteinExistence type="predicted"/>
<reference evidence="7 8" key="1">
    <citation type="journal article" date="2016" name="Nat. Commun.">
        <title>Thousands of microbial genomes shed light on interconnected biogeochemical processes in an aquifer system.</title>
        <authorList>
            <person name="Anantharaman K."/>
            <person name="Brown C.T."/>
            <person name="Hug L.A."/>
            <person name="Sharon I."/>
            <person name="Castelle C.J."/>
            <person name="Probst A.J."/>
            <person name="Thomas B.C."/>
            <person name="Singh A."/>
            <person name="Wilkins M.J."/>
            <person name="Karaoz U."/>
            <person name="Brodie E.L."/>
            <person name="Williams K.H."/>
            <person name="Hubbard S.S."/>
            <person name="Banfield J.F."/>
        </authorList>
    </citation>
    <scope>NUCLEOTIDE SEQUENCE [LARGE SCALE GENOMIC DNA]</scope>
</reference>
<dbReference type="InterPro" id="IPR027417">
    <property type="entry name" value="P-loop_NTPase"/>
</dbReference>
<evidence type="ECO:0000256" key="1">
    <source>
        <dbReference type="ARBA" id="ARBA00022741"/>
    </source>
</evidence>
<dbReference type="Pfam" id="PF10431">
    <property type="entry name" value="ClpB_D2-small"/>
    <property type="match status" value="1"/>
</dbReference>
<dbReference type="PROSITE" id="PS00675">
    <property type="entry name" value="SIGMA54_INTERACT_1"/>
    <property type="match status" value="1"/>
</dbReference>
<protein>
    <recommendedName>
        <fullName evidence="9">AAA+ ATPase domain-containing protein</fullName>
    </recommendedName>
</protein>
<feature type="transmembrane region" description="Helical" evidence="4">
    <location>
        <begin position="95"/>
        <end position="113"/>
    </location>
</feature>
<dbReference type="PANTHER" id="PTHR11638:SF175">
    <property type="entry name" value="ATP-DEPENDENT CLP PROTEASE, ATP-BINDING SUBUNIT CLPC"/>
    <property type="match status" value="1"/>
</dbReference>
<organism evidence="7 8">
    <name type="scientific">Candidatus Roizmanbacteria bacterium RIFCSPHIGHO2_01_FULL_39_8</name>
    <dbReference type="NCBI Taxonomy" id="1802033"/>
    <lineage>
        <taxon>Bacteria</taxon>
        <taxon>Candidatus Roizmaniibacteriota</taxon>
    </lineage>
</organism>
<evidence type="ECO:0000256" key="2">
    <source>
        <dbReference type="ARBA" id="ARBA00022840"/>
    </source>
</evidence>
<keyword evidence="3" id="KW-0143">Chaperone</keyword>
<feature type="domain" description="Clp ATPase C-terminal" evidence="6">
    <location>
        <begin position="681"/>
        <end position="762"/>
    </location>
</feature>
<dbReference type="Pfam" id="PF07724">
    <property type="entry name" value="AAA_2"/>
    <property type="match status" value="1"/>
</dbReference>
<dbReference type="InterPro" id="IPR001270">
    <property type="entry name" value="ClpA/B"/>
</dbReference>
<dbReference type="Pfam" id="PF17871">
    <property type="entry name" value="AAA_lid_9"/>
    <property type="match status" value="1"/>
</dbReference>
<feature type="transmembrane region" description="Helical" evidence="4">
    <location>
        <begin position="65"/>
        <end position="89"/>
    </location>
</feature>
<evidence type="ECO:0000313" key="7">
    <source>
        <dbReference type="EMBL" id="OGK18518.1"/>
    </source>
</evidence>
<evidence type="ECO:0000259" key="6">
    <source>
        <dbReference type="SMART" id="SM01086"/>
    </source>
</evidence>
<dbReference type="PRINTS" id="PR00300">
    <property type="entry name" value="CLPPROTEASEA"/>
</dbReference>
<sequence length="762" mass="87654">MPQQLVNFYKSSFSNFAHAIGNIFMFLPYFFSIQNLVRTLFSPWKRLESKKNSTGFSFSELGSRILFNFISSFIGFTMRVSVILFYFLFQSVLLFLLPAIFLIYILIIPFLFIKSRFEETVEQKKDKERLKFIGSHLLNHENYAKVVKWFELYYQQYLYSSKFWDRSRLFSIPPLARDWAMGFTPLVDQYSEELTSYSYHSTRKGIVDREKELREIQRELSKSSDANIIIVGEEGVGKHTVVDALAKRIHDGVTNPLLMYKRVIKLNMEKILNTTTDQKQRELFFEQLLQECYEAHNIIVFIDDFDRYINPSSGNVDLLVSIEKFAKRENFHLIGVTNPFLYQKYVQTNERLSRMFTKIDVKEVGGDEAEQILLSLASEFEARYRLTIPYETIRAVLEKSDFYITAIPFPEKAIELLDSACTYVNQIENKQESLDNTIPILKPEVIDQILSEKTHIPTKLTEDMKQKLLHLEELLSHSIFHQGEAIKKLSSALRRSFVLLGKRKKPLATFLFLGPTGVGKTETAKTVAQIFFGNSVYLIRFDMSNYQSTQDIPNLIGSLDKGNPGLLAKAIREMPYGVLLLDEIEKANTNLRNIFLTVLDEGYFTDGFGKRVDCKNLVIIATSNAGSDLIYKKNVDVIGEVGGTDNKQQDPSELLNYLIEQKTFSPEFLNRFDGVISFNQLDAGTSVKIAEKMLSQIVSDIEKLHHVKVNFSHESISKIANQSTNSQFGARNLDRLLRDEIEDKIAKVILEGKTKEGETIEI</sequence>